<dbReference type="InterPro" id="IPR027417">
    <property type="entry name" value="P-loop_NTPase"/>
</dbReference>
<dbReference type="Proteomes" id="UP000784294">
    <property type="component" value="Unassembled WGS sequence"/>
</dbReference>
<protein>
    <recommendedName>
        <fullName evidence="1">RNA helicase</fullName>
        <ecNumber evidence="1">3.6.4.13</ecNumber>
    </recommendedName>
</protein>
<dbReference type="Gene3D" id="3.40.50.300">
    <property type="entry name" value="P-loop containing nucleotide triphosphate hydrolases"/>
    <property type="match status" value="2"/>
</dbReference>
<dbReference type="PANTHER" id="PTHR47958">
    <property type="entry name" value="ATP-DEPENDENT RNA HELICASE DBP3"/>
    <property type="match status" value="1"/>
</dbReference>
<dbReference type="InterPro" id="IPR011545">
    <property type="entry name" value="DEAD/DEAH_box_helicase_dom"/>
</dbReference>
<dbReference type="InterPro" id="IPR000629">
    <property type="entry name" value="RNA-helicase_DEAD-box_CS"/>
</dbReference>
<gene>
    <name evidence="7" type="ORF">PXEA_LOCUS8621</name>
</gene>
<dbReference type="Pfam" id="PF00270">
    <property type="entry name" value="DEAD"/>
    <property type="match status" value="1"/>
</dbReference>
<keyword evidence="5" id="KW-0067">ATP-binding</keyword>
<dbReference type="PROSITE" id="PS51192">
    <property type="entry name" value="HELICASE_ATP_BIND_1"/>
    <property type="match status" value="1"/>
</dbReference>
<dbReference type="EC" id="3.6.4.13" evidence="1"/>
<dbReference type="SUPFAM" id="SSF52540">
    <property type="entry name" value="P-loop containing nucleoside triphosphate hydrolases"/>
    <property type="match status" value="1"/>
</dbReference>
<dbReference type="InterPro" id="IPR014001">
    <property type="entry name" value="Helicase_ATP-bd"/>
</dbReference>
<dbReference type="AlphaFoldDB" id="A0A3S5BRQ3"/>
<dbReference type="InterPro" id="IPR001650">
    <property type="entry name" value="Helicase_C-like"/>
</dbReference>
<feature type="non-terminal residue" evidence="7">
    <location>
        <position position="236"/>
    </location>
</feature>
<keyword evidence="3" id="KW-0378">Hydrolase</keyword>
<comment type="caution">
    <text evidence="7">The sequence shown here is derived from an EMBL/GenBank/DDBJ whole genome shotgun (WGS) entry which is preliminary data.</text>
</comment>
<evidence type="ECO:0000256" key="2">
    <source>
        <dbReference type="ARBA" id="ARBA00022741"/>
    </source>
</evidence>
<dbReference type="GO" id="GO:0003676">
    <property type="term" value="F:nucleic acid binding"/>
    <property type="evidence" value="ECO:0007669"/>
    <property type="project" value="InterPro"/>
</dbReference>
<keyword evidence="4" id="KW-0347">Helicase</keyword>
<evidence type="ECO:0000256" key="5">
    <source>
        <dbReference type="ARBA" id="ARBA00022840"/>
    </source>
</evidence>
<dbReference type="EMBL" id="CAAALY010023740">
    <property type="protein sequence ID" value="VEL15181.1"/>
    <property type="molecule type" value="Genomic_DNA"/>
</dbReference>
<dbReference type="GO" id="GO:0003724">
    <property type="term" value="F:RNA helicase activity"/>
    <property type="evidence" value="ECO:0007669"/>
    <property type="project" value="UniProtKB-EC"/>
</dbReference>
<proteinExistence type="predicted"/>
<dbReference type="Pfam" id="PF00271">
    <property type="entry name" value="Helicase_C"/>
    <property type="match status" value="1"/>
</dbReference>
<dbReference type="PROSITE" id="PS00039">
    <property type="entry name" value="DEAD_ATP_HELICASE"/>
    <property type="match status" value="1"/>
</dbReference>
<evidence type="ECO:0000256" key="1">
    <source>
        <dbReference type="ARBA" id="ARBA00012552"/>
    </source>
</evidence>
<dbReference type="GO" id="GO:0005524">
    <property type="term" value="F:ATP binding"/>
    <property type="evidence" value="ECO:0007669"/>
    <property type="project" value="UniProtKB-KW"/>
</dbReference>
<evidence type="ECO:0000313" key="7">
    <source>
        <dbReference type="EMBL" id="VEL15181.1"/>
    </source>
</evidence>
<evidence type="ECO:0000313" key="8">
    <source>
        <dbReference type="Proteomes" id="UP000784294"/>
    </source>
</evidence>
<keyword evidence="8" id="KW-1185">Reference proteome</keyword>
<reference evidence="7" key="1">
    <citation type="submission" date="2018-11" db="EMBL/GenBank/DDBJ databases">
        <authorList>
            <consortium name="Pathogen Informatics"/>
        </authorList>
    </citation>
    <scope>NUCLEOTIDE SEQUENCE</scope>
</reference>
<evidence type="ECO:0000256" key="4">
    <source>
        <dbReference type="ARBA" id="ARBA00022806"/>
    </source>
</evidence>
<dbReference type="GO" id="GO:0016787">
    <property type="term" value="F:hydrolase activity"/>
    <property type="evidence" value="ECO:0007669"/>
    <property type="project" value="UniProtKB-KW"/>
</dbReference>
<name>A0A3S5BRQ3_9PLAT</name>
<feature type="domain" description="Helicase ATP-binding" evidence="6">
    <location>
        <begin position="1"/>
        <end position="147"/>
    </location>
</feature>
<keyword evidence="2" id="KW-0547">Nucleotide-binding</keyword>
<organism evidence="7 8">
    <name type="scientific">Protopolystoma xenopodis</name>
    <dbReference type="NCBI Taxonomy" id="117903"/>
    <lineage>
        <taxon>Eukaryota</taxon>
        <taxon>Metazoa</taxon>
        <taxon>Spiralia</taxon>
        <taxon>Lophotrochozoa</taxon>
        <taxon>Platyhelminthes</taxon>
        <taxon>Monogenea</taxon>
        <taxon>Polyopisthocotylea</taxon>
        <taxon>Polystomatidea</taxon>
        <taxon>Polystomatidae</taxon>
        <taxon>Protopolystoma</taxon>
    </lineage>
</organism>
<dbReference type="OrthoDB" id="196131at2759"/>
<dbReference type="SMART" id="SM00487">
    <property type="entry name" value="DEXDc"/>
    <property type="match status" value="1"/>
</dbReference>
<sequence>MAQQIEEETQKFGRPLGIKTVSVIGGLSREDQALKLRMGAEIVIGTPGRLVDVLENRYIVLNQCTYVVLDEADKMIDMGFEPAVNSILDYLPVSNQKPDTDEAEDNRQLLSNFATKRKYRQTVMFTATMPTAVERLARTYLRRPAIVHIGSVGKPTDRVEQIVYMTTEQEKRKKLLSLLERGFEPPILIFVNQKKGADVLAKGLDRLGYSTVGLHGGKSQEQREYALSSLKSGQKE</sequence>
<evidence type="ECO:0000259" key="6">
    <source>
        <dbReference type="PROSITE" id="PS51192"/>
    </source>
</evidence>
<accession>A0A3S5BRQ3</accession>
<evidence type="ECO:0000256" key="3">
    <source>
        <dbReference type="ARBA" id="ARBA00022801"/>
    </source>
</evidence>